<proteinExistence type="predicted"/>
<organism evidence="2 3">
    <name type="scientific">Paragemmobacter kunshanensis</name>
    <dbReference type="NCBI Taxonomy" id="2583234"/>
    <lineage>
        <taxon>Bacteria</taxon>
        <taxon>Pseudomonadati</taxon>
        <taxon>Pseudomonadota</taxon>
        <taxon>Alphaproteobacteria</taxon>
        <taxon>Rhodobacterales</taxon>
        <taxon>Paracoccaceae</taxon>
        <taxon>Paragemmobacter</taxon>
    </lineage>
</organism>
<sequence>MSDAIHLERCDPGRNLARFYRLELCQTLFGEVVLVRRWGRIGTRGRVFQSVMESQTDGERSLQYWHQKKHRRGYRAV</sequence>
<accession>A0A6M1TYM1</accession>
<dbReference type="RefSeq" id="WP_165054310.1">
    <property type="nucleotide sequence ID" value="NZ_JAALFE010000044.1"/>
</dbReference>
<dbReference type="PROSITE" id="PS51977">
    <property type="entry name" value="WGR"/>
    <property type="match status" value="1"/>
</dbReference>
<dbReference type="CDD" id="cd07996">
    <property type="entry name" value="WGR_MMR_like"/>
    <property type="match status" value="1"/>
</dbReference>
<name>A0A6M1TYM1_9RHOB</name>
<dbReference type="Pfam" id="PF05406">
    <property type="entry name" value="WGR"/>
    <property type="match status" value="1"/>
</dbReference>
<dbReference type="SMART" id="SM00773">
    <property type="entry name" value="WGR"/>
    <property type="match status" value="1"/>
</dbReference>
<reference evidence="2 3" key="1">
    <citation type="submission" date="2020-02" db="EMBL/GenBank/DDBJ databases">
        <title>Rhodobacter translucens sp. nov., a novel bacterium isolated from activated sludge.</title>
        <authorList>
            <person name="Liu J."/>
        </authorList>
    </citation>
    <scope>NUCLEOTIDE SEQUENCE [LARGE SCALE GENOMIC DNA]</scope>
    <source>
        <strain evidence="2 3">HX-7-19</strain>
    </source>
</reference>
<dbReference type="Gene3D" id="2.20.140.10">
    <property type="entry name" value="WGR domain"/>
    <property type="match status" value="1"/>
</dbReference>
<comment type="caution">
    <text evidence="2">The sequence shown here is derived from an EMBL/GenBank/DDBJ whole genome shotgun (WGS) entry which is preliminary data.</text>
</comment>
<dbReference type="SUPFAM" id="SSF142921">
    <property type="entry name" value="WGR domain-like"/>
    <property type="match status" value="1"/>
</dbReference>
<dbReference type="InterPro" id="IPR049809">
    <property type="entry name" value="YehF/YfeS-like_WGR"/>
</dbReference>
<evidence type="ECO:0000259" key="1">
    <source>
        <dbReference type="PROSITE" id="PS51977"/>
    </source>
</evidence>
<evidence type="ECO:0000313" key="2">
    <source>
        <dbReference type="EMBL" id="NGQ93330.1"/>
    </source>
</evidence>
<keyword evidence="3" id="KW-1185">Reference proteome</keyword>
<evidence type="ECO:0000313" key="3">
    <source>
        <dbReference type="Proteomes" id="UP000474758"/>
    </source>
</evidence>
<feature type="domain" description="WGR" evidence="1">
    <location>
        <begin position="1"/>
        <end position="77"/>
    </location>
</feature>
<dbReference type="EMBL" id="JAALFE010000044">
    <property type="protein sequence ID" value="NGQ93330.1"/>
    <property type="molecule type" value="Genomic_DNA"/>
</dbReference>
<dbReference type="Proteomes" id="UP000474758">
    <property type="component" value="Unassembled WGS sequence"/>
</dbReference>
<protein>
    <submittedName>
        <fullName evidence="2">WGR domain-containing protein</fullName>
    </submittedName>
</protein>
<dbReference type="InterPro" id="IPR008893">
    <property type="entry name" value="WGR_domain"/>
</dbReference>
<gene>
    <name evidence="2" type="ORF">G5V65_20800</name>
</gene>
<dbReference type="InterPro" id="IPR036930">
    <property type="entry name" value="WGR_dom_sf"/>
</dbReference>
<dbReference type="AlphaFoldDB" id="A0A6M1TYM1"/>